<dbReference type="KEGG" id="acaf:CA12_39860"/>
<dbReference type="AlphaFoldDB" id="A0A517PEP5"/>
<keyword evidence="3" id="KW-1185">Reference proteome</keyword>
<feature type="region of interest" description="Disordered" evidence="1">
    <location>
        <begin position="140"/>
        <end position="172"/>
    </location>
</feature>
<organism evidence="2 3">
    <name type="scientific">Alienimonas californiensis</name>
    <dbReference type="NCBI Taxonomy" id="2527989"/>
    <lineage>
        <taxon>Bacteria</taxon>
        <taxon>Pseudomonadati</taxon>
        <taxon>Planctomycetota</taxon>
        <taxon>Planctomycetia</taxon>
        <taxon>Planctomycetales</taxon>
        <taxon>Planctomycetaceae</taxon>
        <taxon>Alienimonas</taxon>
    </lineage>
</organism>
<dbReference type="RefSeq" id="WP_145360847.1">
    <property type="nucleotide sequence ID" value="NZ_CP036265.1"/>
</dbReference>
<accession>A0A517PEP5</accession>
<evidence type="ECO:0000313" key="2">
    <source>
        <dbReference type="EMBL" id="QDT17851.1"/>
    </source>
</evidence>
<proteinExistence type="predicted"/>
<sequence>MNPPLPTRPYQQTDLDLHADFDLRPLCEGLVAGGMYALHCTEVRPGRWQAILERECEDEGTPRDPETSLRLLLDVIEALPSDLRIDWGRCELRAFDMGFNARWRPFCWQTPLSAETVRRVAAVGASFGVTIYAPDRETRARVHTAGPPRRKIGRRPTFAHGKVRHTPTPPIS</sequence>
<dbReference type="EMBL" id="CP036265">
    <property type="protein sequence ID" value="QDT17851.1"/>
    <property type="molecule type" value="Genomic_DNA"/>
</dbReference>
<gene>
    <name evidence="2" type="ORF">CA12_39860</name>
</gene>
<dbReference type="Proteomes" id="UP000318741">
    <property type="component" value="Chromosome"/>
</dbReference>
<evidence type="ECO:0000256" key="1">
    <source>
        <dbReference type="SAM" id="MobiDB-lite"/>
    </source>
</evidence>
<dbReference type="OrthoDB" id="281083at2"/>
<name>A0A517PEP5_9PLAN</name>
<evidence type="ECO:0000313" key="3">
    <source>
        <dbReference type="Proteomes" id="UP000318741"/>
    </source>
</evidence>
<evidence type="ECO:0008006" key="4">
    <source>
        <dbReference type="Google" id="ProtNLM"/>
    </source>
</evidence>
<reference evidence="2 3" key="1">
    <citation type="submission" date="2019-02" db="EMBL/GenBank/DDBJ databases">
        <title>Deep-cultivation of Planctomycetes and their phenomic and genomic characterization uncovers novel biology.</title>
        <authorList>
            <person name="Wiegand S."/>
            <person name="Jogler M."/>
            <person name="Boedeker C."/>
            <person name="Pinto D."/>
            <person name="Vollmers J."/>
            <person name="Rivas-Marin E."/>
            <person name="Kohn T."/>
            <person name="Peeters S.H."/>
            <person name="Heuer A."/>
            <person name="Rast P."/>
            <person name="Oberbeckmann S."/>
            <person name="Bunk B."/>
            <person name="Jeske O."/>
            <person name="Meyerdierks A."/>
            <person name="Storesund J.E."/>
            <person name="Kallscheuer N."/>
            <person name="Luecker S."/>
            <person name="Lage O.M."/>
            <person name="Pohl T."/>
            <person name="Merkel B.J."/>
            <person name="Hornburger P."/>
            <person name="Mueller R.-W."/>
            <person name="Bruemmer F."/>
            <person name="Labrenz M."/>
            <person name="Spormann A.M."/>
            <person name="Op den Camp H."/>
            <person name="Overmann J."/>
            <person name="Amann R."/>
            <person name="Jetten M.S.M."/>
            <person name="Mascher T."/>
            <person name="Medema M.H."/>
            <person name="Devos D.P."/>
            <person name="Kaster A.-K."/>
            <person name="Ovreas L."/>
            <person name="Rohde M."/>
            <person name="Galperin M.Y."/>
            <person name="Jogler C."/>
        </authorList>
    </citation>
    <scope>NUCLEOTIDE SEQUENCE [LARGE SCALE GENOMIC DNA]</scope>
    <source>
        <strain evidence="2 3">CA12</strain>
    </source>
</reference>
<protein>
    <recommendedName>
        <fullName evidence="4">DUF4279 domain-containing protein</fullName>
    </recommendedName>
</protein>